<dbReference type="Gene3D" id="2.40.50.140">
    <property type="entry name" value="Nucleic acid-binding proteins"/>
    <property type="match status" value="1"/>
</dbReference>
<accession>A0A449A5Y6</accession>
<dbReference type="CDD" id="cd04496">
    <property type="entry name" value="SSB_OBF"/>
    <property type="match status" value="1"/>
</dbReference>
<dbReference type="InterPro" id="IPR011344">
    <property type="entry name" value="ssDNA-bd"/>
</dbReference>
<reference evidence="4 5" key="1">
    <citation type="submission" date="2019-01" db="EMBL/GenBank/DDBJ databases">
        <authorList>
            <consortium name="Pathogen Informatics"/>
        </authorList>
    </citation>
    <scope>NUCLEOTIDE SEQUENCE [LARGE SCALE GENOMIC DNA]</scope>
    <source>
        <strain evidence="4 5">NCTC10166</strain>
    </source>
</reference>
<dbReference type="InterPro" id="IPR012340">
    <property type="entry name" value="NA-bd_OB-fold"/>
</dbReference>
<dbReference type="EMBL" id="LR214951">
    <property type="protein sequence ID" value="VEU59648.1"/>
    <property type="molecule type" value="Genomic_DNA"/>
</dbReference>
<dbReference type="PROSITE" id="PS50935">
    <property type="entry name" value="SSB"/>
    <property type="match status" value="1"/>
</dbReference>
<evidence type="ECO:0000313" key="5">
    <source>
        <dbReference type="Proteomes" id="UP000289440"/>
    </source>
</evidence>
<dbReference type="NCBIfam" id="TIGR00621">
    <property type="entry name" value="ssb"/>
    <property type="match status" value="1"/>
</dbReference>
<dbReference type="KEGG" id="mnu:NCTC10166_00627"/>
<sequence>MNKVIIVGRISNDLKSTLTKSNIPYLRFSVAVQRRYKNSQGNEIVDYVPIVSWNKTALYLEKNATKGVRVLVEGSFVSNSFTNSQGQRVVTNEVNAENVYILETIKDVENKRMNRNIQNLTSDETNNKKPTFYSEEITNETFEIKNQNDSSDIDDFSWDDVDNIY</sequence>
<evidence type="ECO:0000256" key="3">
    <source>
        <dbReference type="RuleBase" id="RU000524"/>
    </source>
</evidence>
<dbReference type="InterPro" id="IPR000424">
    <property type="entry name" value="Primosome_PriB/ssb"/>
</dbReference>
<dbReference type="Pfam" id="PF00436">
    <property type="entry name" value="SSB"/>
    <property type="match status" value="1"/>
</dbReference>
<gene>
    <name evidence="4" type="primary">ssb_5</name>
    <name evidence="4" type="ORF">NCTC10166_00627</name>
</gene>
<keyword evidence="5" id="KW-1185">Reference proteome</keyword>
<dbReference type="GO" id="GO:0009295">
    <property type="term" value="C:nucleoid"/>
    <property type="evidence" value="ECO:0007669"/>
    <property type="project" value="TreeGrafter"/>
</dbReference>
<proteinExistence type="predicted"/>
<organism evidence="4 5">
    <name type="scientific">Mesomycoplasma neurolyticum</name>
    <dbReference type="NCBI Taxonomy" id="2120"/>
    <lineage>
        <taxon>Bacteria</taxon>
        <taxon>Bacillati</taxon>
        <taxon>Mycoplasmatota</taxon>
        <taxon>Mycoplasmoidales</taxon>
        <taxon>Metamycoplasmataceae</taxon>
        <taxon>Mesomycoplasma</taxon>
    </lineage>
</organism>
<dbReference type="RefSeq" id="WP_129720022.1">
    <property type="nucleotide sequence ID" value="NZ_LR214951.1"/>
</dbReference>
<dbReference type="AlphaFoldDB" id="A0A449A5Y6"/>
<dbReference type="OrthoDB" id="9809878at2"/>
<evidence type="ECO:0000313" key="4">
    <source>
        <dbReference type="EMBL" id="VEU59648.1"/>
    </source>
</evidence>
<dbReference type="GO" id="GO:0003697">
    <property type="term" value="F:single-stranded DNA binding"/>
    <property type="evidence" value="ECO:0007669"/>
    <property type="project" value="InterPro"/>
</dbReference>
<dbReference type="PANTHER" id="PTHR10302">
    <property type="entry name" value="SINGLE-STRANDED DNA-BINDING PROTEIN"/>
    <property type="match status" value="1"/>
</dbReference>
<name>A0A449A5Y6_9BACT</name>
<evidence type="ECO:0000256" key="2">
    <source>
        <dbReference type="PIRNR" id="PIRNR002070"/>
    </source>
</evidence>
<keyword evidence="1 2" id="KW-0238">DNA-binding</keyword>
<dbReference type="PANTHER" id="PTHR10302:SF27">
    <property type="entry name" value="SINGLE-STRANDED DNA-BINDING PROTEIN"/>
    <property type="match status" value="1"/>
</dbReference>
<dbReference type="SUPFAM" id="SSF50249">
    <property type="entry name" value="Nucleic acid-binding proteins"/>
    <property type="match status" value="1"/>
</dbReference>
<dbReference type="GO" id="GO:0006260">
    <property type="term" value="P:DNA replication"/>
    <property type="evidence" value="ECO:0007669"/>
    <property type="project" value="InterPro"/>
</dbReference>
<protein>
    <recommendedName>
        <fullName evidence="2 3">Single-stranded DNA-binding protein</fullName>
    </recommendedName>
</protein>
<dbReference type="PIRSF" id="PIRSF002070">
    <property type="entry name" value="SSB"/>
    <property type="match status" value="1"/>
</dbReference>
<evidence type="ECO:0000256" key="1">
    <source>
        <dbReference type="ARBA" id="ARBA00023125"/>
    </source>
</evidence>
<dbReference type="Proteomes" id="UP000289440">
    <property type="component" value="Chromosome"/>
</dbReference>